<evidence type="ECO:0000256" key="5">
    <source>
        <dbReference type="ARBA" id="ARBA00022827"/>
    </source>
</evidence>
<dbReference type="Gene3D" id="3.50.50.60">
    <property type="entry name" value="FAD/NAD(P)-binding domain"/>
    <property type="match status" value="1"/>
</dbReference>
<dbReference type="PRINTS" id="PR00411">
    <property type="entry name" value="PNDRDTASEI"/>
</dbReference>
<keyword evidence="5" id="KW-0274">FAD</keyword>
<evidence type="ECO:0000256" key="8">
    <source>
        <dbReference type="ARBA" id="ARBA00023014"/>
    </source>
</evidence>
<evidence type="ECO:0000256" key="6">
    <source>
        <dbReference type="ARBA" id="ARBA00023002"/>
    </source>
</evidence>
<keyword evidence="6" id="KW-0560">Oxidoreductase</keyword>
<dbReference type="GO" id="GO:0046872">
    <property type="term" value="F:metal ion binding"/>
    <property type="evidence" value="ECO:0007669"/>
    <property type="project" value="UniProtKB-KW"/>
</dbReference>
<comment type="cofactor">
    <cofactor evidence="1">
        <name>FAD</name>
        <dbReference type="ChEBI" id="CHEBI:57692"/>
    </cofactor>
</comment>
<dbReference type="AlphaFoldDB" id="A0A532UUH2"/>
<dbReference type="InterPro" id="IPR017896">
    <property type="entry name" value="4Fe4S_Fe-S-bd"/>
</dbReference>
<evidence type="ECO:0000313" key="10">
    <source>
        <dbReference type="EMBL" id="TKJ38512.1"/>
    </source>
</evidence>
<dbReference type="PRINTS" id="PR00368">
    <property type="entry name" value="FADPNR"/>
</dbReference>
<name>A0A532UUH2_UNCL8</name>
<dbReference type="Pfam" id="PF13187">
    <property type="entry name" value="Fer4_9"/>
    <property type="match status" value="1"/>
</dbReference>
<dbReference type="InterPro" id="IPR003813">
    <property type="entry name" value="MvhD/FlpD"/>
</dbReference>
<comment type="similarity">
    <text evidence="2">Belongs to the HdrA family.</text>
</comment>
<dbReference type="PROSITE" id="PS00198">
    <property type="entry name" value="4FE4S_FER_1"/>
    <property type="match status" value="2"/>
</dbReference>
<evidence type="ECO:0000256" key="1">
    <source>
        <dbReference type="ARBA" id="ARBA00001974"/>
    </source>
</evidence>
<accession>A0A532UUH2</accession>
<dbReference type="Pfam" id="PF02662">
    <property type="entry name" value="FlpD"/>
    <property type="match status" value="1"/>
</dbReference>
<gene>
    <name evidence="10" type="ORF">CEE37_12145</name>
</gene>
<protein>
    <submittedName>
        <fullName evidence="10">Heterodisulfide reductase subunit A</fullName>
    </submittedName>
</protein>
<dbReference type="Gene3D" id="3.30.70.20">
    <property type="match status" value="1"/>
</dbReference>
<dbReference type="Pfam" id="PF12831">
    <property type="entry name" value="FAD_oxidored"/>
    <property type="match status" value="1"/>
</dbReference>
<dbReference type="InterPro" id="IPR017900">
    <property type="entry name" value="4Fe4S_Fe_S_CS"/>
</dbReference>
<dbReference type="InterPro" id="IPR036188">
    <property type="entry name" value="FAD/NAD-bd_sf"/>
</dbReference>
<evidence type="ECO:0000313" key="11">
    <source>
        <dbReference type="Proteomes" id="UP000319619"/>
    </source>
</evidence>
<evidence type="ECO:0000256" key="2">
    <source>
        <dbReference type="ARBA" id="ARBA00006561"/>
    </source>
</evidence>
<keyword evidence="5" id="KW-0285">Flavoprotein</keyword>
<keyword evidence="4" id="KW-0479">Metal-binding</keyword>
<comment type="caution">
    <text evidence="10">The sequence shown here is derived from an EMBL/GenBank/DDBJ whole genome shotgun (WGS) entry which is preliminary data.</text>
</comment>
<dbReference type="GO" id="GO:0016491">
    <property type="term" value="F:oxidoreductase activity"/>
    <property type="evidence" value="ECO:0007669"/>
    <property type="project" value="UniProtKB-KW"/>
</dbReference>
<sequence length="757" mass="84742">MEDKIGIFICKAYGISEALDIDALCKVATDEYKVSFCKTIDSCEKPVLDSINEDIAREELNKVLIAGISPRCYTDDMFPQDVMVEKVALREHVVWCQPANDEDTQMLAEDYLRMYITKLQKMEPVEPFKSEEAIDKSILVVGGGITGLTAALEASKAGYKVHLVEKTNQLGGWLAKQHKSIPTKPPYRDLEDTGVDELIEEVKGNTQIKIYTSAVTSKITGAPGLFDVSIKSAKNGKPDSDVLHTFRVGSIVQASGWKPVEPRDTLPYGKVEDVIRNVELEEMVKNQDRITRPSDGKEVKSIAFIQCGGSRDKEHHSYCSSICCLTSLKQASYLRERDDDAKAYIFYEFMRTPGLYEDFYRKTQEDPGIFFTRGEVADVSRDDDGKLTVTAKNTMPGEQIQVKVDLVVLAAGMTPNSADGEAIRALEDARVAVTEGESDIQRDRAAETVERLKHHQGTEILNLEYRQGPDLNVLQNGFPDSHFICFPYESRRTGIYPAGSVRQPMDGIGGREDGTGAALKAIQCIEMTSRGEAVHPRAGDKSYPDFFLQNCTQCKRCTEECPFGVLNEDPKGTPEPWPTRCRRCGVCMGACPERIVNFKDYSVNIIASMIKAVEVPDEDEEKPRILALLCENDAFPALDLVGQHRMKYSPFIRIIPVRCLGSMNVAWVKDAISEGFDGVILIGCKYGDDYQCHFIKGSELADSRGENIREKLEQMQMENERVELHQLQISEYHKLPEIFNNFAELIEDIGMNPFKGM</sequence>
<keyword evidence="3" id="KW-0004">4Fe-4S</keyword>
<dbReference type="PROSITE" id="PS51379">
    <property type="entry name" value="4FE4S_FER_2"/>
    <property type="match status" value="2"/>
</dbReference>
<organism evidence="10 11">
    <name type="scientific">candidate division LCP-89 bacterium B3_LCP</name>
    <dbReference type="NCBI Taxonomy" id="2012998"/>
    <lineage>
        <taxon>Bacteria</taxon>
        <taxon>Pseudomonadati</taxon>
        <taxon>Bacteria division LCP-89</taxon>
    </lineage>
</organism>
<dbReference type="SUPFAM" id="SSF51905">
    <property type="entry name" value="FAD/NAD(P)-binding domain"/>
    <property type="match status" value="1"/>
</dbReference>
<dbReference type="PANTHER" id="PTHR43498:SF1">
    <property type="entry name" value="COB--COM HETERODISULFIDE REDUCTASE IRON-SULFUR SUBUNIT A"/>
    <property type="match status" value="1"/>
</dbReference>
<dbReference type="SUPFAM" id="SSF54862">
    <property type="entry name" value="4Fe-4S ferredoxins"/>
    <property type="match status" value="1"/>
</dbReference>
<feature type="domain" description="4Fe-4S ferredoxin-type" evidence="9">
    <location>
        <begin position="572"/>
        <end position="601"/>
    </location>
</feature>
<feature type="domain" description="4Fe-4S ferredoxin-type" evidence="9">
    <location>
        <begin position="542"/>
        <end position="571"/>
    </location>
</feature>
<dbReference type="Proteomes" id="UP000319619">
    <property type="component" value="Unassembled WGS sequence"/>
</dbReference>
<reference evidence="10 11" key="1">
    <citation type="submission" date="2017-06" db="EMBL/GenBank/DDBJ databases">
        <title>Novel microbial phyla capable of carbon fixation and sulfur reduction in deep-sea sediments.</title>
        <authorList>
            <person name="Huang J."/>
            <person name="Baker B."/>
            <person name="Wang Y."/>
        </authorList>
    </citation>
    <scope>NUCLEOTIDE SEQUENCE [LARGE SCALE GENOMIC DNA]</scope>
    <source>
        <strain evidence="10">B3_LCP</strain>
    </source>
</reference>
<dbReference type="InterPro" id="IPR039650">
    <property type="entry name" value="HdrA-like"/>
</dbReference>
<evidence type="ECO:0000259" key="9">
    <source>
        <dbReference type="PROSITE" id="PS51379"/>
    </source>
</evidence>
<dbReference type="EMBL" id="NJBN01000009">
    <property type="protein sequence ID" value="TKJ38512.1"/>
    <property type="molecule type" value="Genomic_DNA"/>
</dbReference>
<evidence type="ECO:0000256" key="3">
    <source>
        <dbReference type="ARBA" id="ARBA00022485"/>
    </source>
</evidence>
<evidence type="ECO:0000256" key="7">
    <source>
        <dbReference type="ARBA" id="ARBA00023004"/>
    </source>
</evidence>
<evidence type="ECO:0000256" key="4">
    <source>
        <dbReference type="ARBA" id="ARBA00022723"/>
    </source>
</evidence>
<proteinExistence type="inferred from homology"/>
<dbReference type="PANTHER" id="PTHR43498">
    <property type="entry name" value="FERREDOXIN:COB-COM HETERODISULFIDE REDUCTASE SUBUNIT A"/>
    <property type="match status" value="1"/>
</dbReference>
<keyword evidence="7" id="KW-0408">Iron</keyword>
<dbReference type="GO" id="GO:0051539">
    <property type="term" value="F:4 iron, 4 sulfur cluster binding"/>
    <property type="evidence" value="ECO:0007669"/>
    <property type="project" value="UniProtKB-KW"/>
</dbReference>
<dbReference type="Gene3D" id="3.40.50.720">
    <property type="entry name" value="NAD(P)-binding Rossmann-like Domain"/>
    <property type="match status" value="1"/>
</dbReference>
<keyword evidence="8" id="KW-0411">Iron-sulfur</keyword>